<dbReference type="AlphaFoldDB" id="A0A930FPP5"/>
<dbReference type="EMBL" id="JABZMK010000025">
    <property type="protein sequence ID" value="MBF1129450.1"/>
    <property type="molecule type" value="Genomic_DNA"/>
</dbReference>
<feature type="transmembrane region" description="Helical" evidence="1">
    <location>
        <begin position="73"/>
        <end position="95"/>
    </location>
</feature>
<keyword evidence="1" id="KW-0812">Transmembrane</keyword>
<name>A0A930FPP5_9FIRM</name>
<dbReference type="Proteomes" id="UP000757890">
    <property type="component" value="Unassembled WGS sequence"/>
</dbReference>
<comment type="caution">
    <text evidence="2">The sequence shown here is derived from an EMBL/GenBank/DDBJ whole genome shotgun (WGS) entry which is preliminary data.</text>
</comment>
<proteinExistence type="predicted"/>
<sequence>MLTINQADLFYAAEYALAALLLLLCTWQRGTLDIRRQIGRKVFFRRLLLVLFVSVLGIALMTGIYFIRLEPEVRFAAVGAVQFFMTVCNSVILGSSFFQRYRVYPRGSALAAVLILMYGVSDFFMPREVKYAVLAASVIGGFLLPETWGNKQV</sequence>
<keyword evidence="1" id="KW-0472">Membrane</keyword>
<feature type="transmembrane region" description="Helical" evidence="1">
    <location>
        <begin position="107"/>
        <end position="125"/>
    </location>
</feature>
<evidence type="ECO:0000313" key="3">
    <source>
        <dbReference type="Proteomes" id="UP000757890"/>
    </source>
</evidence>
<evidence type="ECO:0000256" key="1">
    <source>
        <dbReference type="SAM" id="Phobius"/>
    </source>
</evidence>
<protein>
    <submittedName>
        <fullName evidence="2">Uncharacterized protein</fullName>
    </submittedName>
</protein>
<reference evidence="2" key="1">
    <citation type="submission" date="2020-04" db="EMBL/GenBank/DDBJ databases">
        <title>Deep metagenomics examines the oral microbiome during advanced dental caries in children, revealing novel taxa and co-occurrences with host molecules.</title>
        <authorList>
            <person name="Baker J.L."/>
            <person name="Morton J.T."/>
            <person name="Dinis M."/>
            <person name="Alvarez R."/>
            <person name="Tran N.C."/>
            <person name="Knight R."/>
            <person name="Edlund A."/>
        </authorList>
    </citation>
    <scope>NUCLEOTIDE SEQUENCE</scope>
    <source>
        <strain evidence="2">JCVI_32_bin.14</strain>
    </source>
</reference>
<organism evidence="2 3">
    <name type="scientific">Dialister invisus</name>
    <dbReference type="NCBI Taxonomy" id="218538"/>
    <lineage>
        <taxon>Bacteria</taxon>
        <taxon>Bacillati</taxon>
        <taxon>Bacillota</taxon>
        <taxon>Negativicutes</taxon>
        <taxon>Veillonellales</taxon>
        <taxon>Veillonellaceae</taxon>
        <taxon>Dialister</taxon>
    </lineage>
</organism>
<dbReference type="RefSeq" id="WP_007070696.1">
    <property type="nucleotide sequence ID" value="NZ_CATVTA010000015.1"/>
</dbReference>
<gene>
    <name evidence="2" type="ORF">HXL70_05320</name>
</gene>
<feature type="transmembrane region" description="Helical" evidence="1">
    <location>
        <begin position="47"/>
        <end position="67"/>
    </location>
</feature>
<dbReference type="GeneID" id="78278271"/>
<evidence type="ECO:0000313" key="2">
    <source>
        <dbReference type="EMBL" id="MBF1129450.1"/>
    </source>
</evidence>
<feature type="transmembrane region" description="Helical" evidence="1">
    <location>
        <begin position="6"/>
        <end position="27"/>
    </location>
</feature>
<keyword evidence="1" id="KW-1133">Transmembrane helix</keyword>
<accession>A0A930FPP5</accession>